<dbReference type="EMBL" id="PQIB02000003">
    <property type="protein sequence ID" value="RLN30378.1"/>
    <property type="molecule type" value="Genomic_DNA"/>
</dbReference>
<dbReference type="AlphaFoldDB" id="A0A3L6T435"/>
<dbReference type="Proteomes" id="UP000275267">
    <property type="component" value="Unassembled WGS sequence"/>
</dbReference>
<gene>
    <name evidence="2" type="ORF">C2845_PM05G01040</name>
</gene>
<protein>
    <submittedName>
        <fullName evidence="2">Uncharacterized protein</fullName>
    </submittedName>
</protein>
<evidence type="ECO:0000313" key="2">
    <source>
        <dbReference type="EMBL" id="RLN30378.1"/>
    </source>
</evidence>
<evidence type="ECO:0000313" key="3">
    <source>
        <dbReference type="Proteomes" id="UP000275267"/>
    </source>
</evidence>
<evidence type="ECO:0000256" key="1">
    <source>
        <dbReference type="SAM" id="MobiDB-lite"/>
    </source>
</evidence>
<comment type="caution">
    <text evidence="2">The sequence shown here is derived from an EMBL/GenBank/DDBJ whole genome shotgun (WGS) entry which is preliminary data.</text>
</comment>
<name>A0A3L6T435_PANMI</name>
<accession>A0A3L6T435</accession>
<reference evidence="3" key="1">
    <citation type="journal article" date="2019" name="Nat. Commun.">
        <title>The genome of broomcorn millet.</title>
        <authorList>
            <person name="Zou C."/>
            <person name="Miki D."/>
            <person name="Li D."/>
            <person name="Tang Q."/>
            <person name="Xiao L."/>
            <person name="Rajput S."/>
            <person name="Deng P."/>
            <person name="Jia W."/>
            <person name="Huang R."/>
            <person name="Zhang M."/>
            <person name="Sun Y."/>
            <person name="Hu J."/>
            <person name="Fu X."/>
            <person name="Schnable P.S."/>
            <person name="Li F."/>
            <person name="Zhang H."/>
            <person name="Feng B."/>
            <person name="Zhu X."/>
            <person name="Liu R."/>
            <person name="Schnable J.C."/>
            <person name="Zhu J.-K."/>
            <person name="Zhang H."/>
        </authorList>
    </citation>
    <scope>NUCLEOTIDE SEQUENCE [LARGE SCALE GENOMIC DNA]</scope>
</reference>
<sequence>MASADRSPPAPVPQQNAAASDAMEGGAFRDVAEHVVPARGRRRGMSPLRVRRNTTRRCRTKSWRRAGPPAQERQGQGKAAPNELPPARRSASDSSTGAAGQHASGWQAGPQGAGRRRAASRATDDGCGCRLDED</sequence>
<feature type="compositionally biased region" description="Basic residues" evidence="1">
    <location>
        <begin position="39"/>
        <end position="64"/>
    </location>
</feature>
<proteinExistence type="predicted"/>
<feature type="region of interest" description="Disordered" evidence="1">
    <location>
        <begin position="1"/>
        <end position="134"/>
    </location>
</feature>
<keyword evidence="3" id="KW-1185">Reference proteome</keyword>
<organism evidence="2 3">
    <name type="scientific">Panicum miliaceum</name>
    <name type="common">Proso millet</name>
    <name type="synonym">Broomcorn millet</name>
    <dbReference type="NCBI Taxonomy" id="4540"/>
    <lineage>
        <taxon>Eukaryota</taxon>
        <taxon>Viridiplantae</taxon>
        <taxon>Streptophyta</taxon>
        <taxon>Embryophyta</taxon>
        <taxon>Tracheophyta</taxon>
        <taxon>Spermatophyta</taxon>
        <taxon>Magnoliopsida</taxon>
        <taxon>Liliopsida</taxon>
        <taxon>Poales</taxon>
        <taxon>Poaceae</taxon>
        <taxon>PACMAD clade</taxon>
        <taxon>Panicoideae</taxon>
        <taxon>Panicodae</taxon>
        <taxon>Paniceae</taxon>
        <taxon>Panicinae</taxon>
        <taxon>Panicum</taxon>
        <taxon>Panicum sect. Panicum</taxon>
    </lineage>
</organism>